<dbReference type="InterPro" id="IPR040353">
    <property type="entry name" value="FLX/FLX-like"/>
</dbReference>
<keyword evidence="5" id="KW-0287">Flowering</keyword>
<evidence type="ECO:0000256" key="4">
    <source>
        <dbReference type="ARBA" id="ARBA00023054"/>
    </source>
</evidence>
<evidence type="ECO:0008006" key="10">
    <source>
        <dbReference type="Google" id="ProtNLM"/>
    </source>
</evidence>
<feature type="region of interest" description="Disordered" evidence="7">
    <location>
        <begin position="411"/>
        <end position="437"/>
    </location>
</feature>
<evidence type="ECO:0000256" key="3">
    <source>
        <dbReference type="ARBA" id="ARBA00022782"/>
    </source>
</evidence>
<dbReference type="GO" id="GO:0009908">
    <property type="term" value="P:flower development"/>
    <property type="evidence" value="ECO:0007669"/>
    <property type="project" value="UniProtKB-KW"/>
</dbReference>
<dbReference type="PANTHER" id="PTHR33405:SF4">
    <property type="entry name" value="PROTEIN FLX-LIKE 2"/>
    <property type="match status" value="1"/>
</dbReference>
<dbReference type="PANTHER" id="PTHR33405">
    <property type="entry name" value="PROTEIN FLX-LIKE 2"/>
    <property type="match status" value="1"/>
</dbReference>
<organism evidence="8 9">
    <name type="scientific">Coptis chinensis</name>
    <dbReference type="NCBI Taxonomy" id="261450"/>
    <lineage>
        <taxon>Eukaryota</taxon>
        <taxon>Viridiplantae</taxon>
        <taxon>Streptophyta</taxon>
        <taxon>Embryophyta</taxon>
        <taxon>Tracheophyta</taxon>
        <taxon>Spermatophyta</taxon>
        <taxon>Magnoliopsida</taxon>
        <taxon>Ranunculales</taxon>
        <taxon>Ranunculaceae</taxon>
        <taxon>Coptidoideae</taxon>
        <taxon>Coptis</taxon>
    </lineage>
</organism>
<feature type="coiled-coil region" evidence="6">
    <location>
        <begin position="135"/>
        <end position="169"/>
    </location>
</feature>
<dbReference type="EMBL" id="JADFTS010000008">
    <property type="protein sequence ID" value="KAF9590931.1"/>
    <property type="molecule type" value="Genomic_DNA"/>
</dbReference>
<feature type="coiled-coil region" evidence="6">
    <location>
        <begin position="207"/>
        <end position="237"/>
    </location>
</feature>
<keyword evidence="3" id="KW-0221">Differentiation</keyword>
<protein>
    <recommendedName>
        <fullName evidence="10">Protein FLX-like 2</fullName>
    </recommendedName>
</protein>
<keyword evidence="9" id="KW-1185">Reference proteome</keyword>
<evidence type="ECO:0000256" key="6">
    <source>
        <dbReference type="SAM" id="Coils"/>
    </source>
</evidence>
<feature type="region of interest" description="Disordered" evidence="7">
    <location>
        <begin position="1"/>
        <end position="42"/>
    </location>
</feature>
<name>A0A835H1L7_9MAGN</name>
<evidence type="ECO:0000256" key="2">
    <source>
        <dbReference type="ARBA" id="ARBA00022473"/>
    </source>
</evidence>
<comment type="similarity">
    <text evidence="1">Belongs to the FLX family.</text>
</comment>
<evidence type="ECO:0000256" key="7">
    <source>
        <dbReference type="SAM" id="MobiDB-lite"/>
    </source>
</evidence>
<reference evidence="8 9" key="1">
    <citation type="submission" date="2020-10" db="EMBL/GenBank/DDBJ databases">
        <title>The Coptis chinensis genome and diversification of protoberbering-type alkaloids.</title>
        <authorList>
            <person name="Wang B."/>
            <person name="Shu S."/>
            <person name="Song C."/>
            <person name="Liu Y."/>
        </authorList>
    </citation>
    <scope>NUCLEOTIDE SEQUENCE [LARGE SCALE GENOMIC DNA]</scope>
    <source>
        <strain evidence="8">HL-2020</strain>
        <tissue evidence="8">Leaf</tissue>
    </source>
</reference>
<evidence type="ECO:0000256" key="5">
    <source>
        <dbReference type="ARBA" id="ARBA00023089"/>
    </source>
</evidence>
<dbReference type="OrthoDB" id="1911379at2759"/>
<evidence type="ECO:0000313" key="9">
    <source>
        <dbReference type="Proteomes" id="UP000631114"/>
    </source>
</evidence>
<dbReference type="AlphaFoldDB" id="A0A835H1L7"/>
<proteinExistence type="inferred from homology"/>
<evidence type="ECO:0000256" key="1">
    <source>
        <dbReference type="ARBA" id="ARBA00005405"/>
    </source>
</evidence>
<gene>
    <name evidence="8" type="ORF">IFM89_000476</name>
</gene>
<evidence type="ECO:0000313" key="8">
    <source>
        <dbReference type="EMBL" id="KAF9590931.1"/>
    </source>
</evidence>
<feature type="coiled-coil region" evidence="6">
    <location>
        <begin position="72"/>
        <end position="106"/>
    </location>
</feature>
<dbReference type="GO" id="GO:0030154">
    <property type="term" value="P:cell differentiation"/>
    <property type="evidence" value="ECO:0007669"/>
    <property type="project" value="UniProtKB-KW"/>
</dbReference>
<comment type="caution">
    <text evidence="8">The sequence shown here is derived from an EMBL/GenBank/DDBJ whole genome shotgun (WGS) entry which is preliminary data.</text>
</comment>
<keyword evidence="4 6" id="KW-0175">Coiled coil</keyword>
<dbReference type="Proteomes" id="UP000631114">
    <property type="component" value="Unassembled WGS sequence"/>
</dbReference>
<accession>A0A835H1L7</accession>
<sequence length="544" mass="58750">MGSKGRIPPHLRRPLSGPDMMHPDLFGPGGGGGGGRPPPGAYPPFDVLPPPELLEQKLDAQLVEMQALATENRRLANTHGTLRQDLAAAQQELQKLQYHIAAVKNEREHQFRGLVDKISKMEVEFQAAEPVKMELQQARADAQNLIVARQELMTKVQQLTQDLKRTHSEVQVPALMSELDGLRQEYQRCRETYDYEKKLYNDHFQSLQLMENNYISMARELEKLRAELANTANLERQSAPYGAPTGYKENETAGQNPYGSTGYKENEAAGHHSYGGPTGYKDNEAAVQHHYGVPTGYKENEVAGHHSYSAPTGHKDNEAAGQHLAGQNAYEDGYAASQVRGAPPPPYGGPGAVPVGVGAAAPPYGGPGAVPAGAAPPYGGPSAAPAGSAPPYGGPGAAPAHAGYGAGYDAQRGPVYDPSRGPGYDASVRGPGYGRTPRTASDLKARWLHQQILHNMGAAQSVEPKRKAASYCGCWQGLEFPYKNSFETEMTDVSLIFEISPRQNVIPSSVHLERLHKIFEFLETPSTGDMPGFCWDGIPNSTGD</sequence>
<keyword evidence="2" id="KW-0217">Developmental protein</keyword>